<dbReference type="RefSeq" id="WP_236996096.1">
    <property type="nucleotide sequence ID" value="NZ_JAKKOR010000001.1"/>
</dbReference>
<reference evidence="2 3" key="1">
    <citation type="submission" date="2022-01" db="EMBL/GenBank/DDBJ databases">
        <authorList>
            <person name="Huang Y."/>
        </authorList>
    </citation>
    <scope>NUCLEOTIDE SEQUENCE [LARGE SCALE GENOMIC DNA]</scope>
    <source>
        <strain evidence="2 3">HY366</strain>
    </source>
</reference>
<evidence type="ECO:0000313" key="3">
    <source>
        <dbReference type="Proteomes" id="UP001200110"/>
    </source>
</evidence>
<evidence type="ECO:0000256" key="1">
    <source>
        <dbReference type="SAM" id="SignalP"/>
    </source>
</evidence>
<gene>
    <name evidence="2" type="ORF">L5G33_00050</name>
</gene>
<sequence>MNRIAKAFALGATALGATTLATAVAAPADAVPSNHSVYVAQNCEGLSPNIIDIPYYGGMSVTQEQSGTINIHYGNPSVWGYRSVGTMSWKNLRTGAHGTLPLKVDHSLGSNGFGALLKSGTGTIRLTTRAVNHGPLLTLAAPTCSGTVHAR</sequence>
<evidence type="ECO:0000313" key="2">
    <source>
        <dbReference type="EMBL" id="MCF8586854.1"/>
    </source>
</evidence>
<keyword evidence="3" id="KW-1185">Reference proteome</keyword>
<feature type="signal peptide" evidence="1">
    <location>
        <begin position="1"/>
        <end position="25"/>
    </location>
</feature>
<organism evidence="2 3">
    <name type="scientific">Gordonia liuliyuniae</name>
    <dbReference type="NCBI Taxonomy" id="2911517"/>
    <lineage>
        <taxon>Bacteria</taxon>
        <taxon>Bacillati</taxon>
        <taxon>Actinomycetota</taxon>
        <taxon>Actinomycetes</taxon>
        <taxon>Mycobacteriales</taxon>
        <taxon>Gordoniaceae</taxon>
        <taxon>Gordonia</taxon>
    </lineage>
</organism>
<dbReference type="Proteomes" id="UP001200110">
    <property type="component" value="Unassembled WGS sequence"/>
</dbReference>
<accession>A0ABS9IMR2</accession>
<keyword evidence="1" id="KW-0732">Signal</keyword>
<feature type="chain" id="PRO_5047055440" evidence="1">
    <location>
        <begin position="26"/>
        <end position="151"/>
    </location>
</feature>
<name>A0ABS9IMR2_9ACTN</name>
<dbReference type="EMBL" id="JAKKOR010000001">
    <property type="protein sequence ID" value="MCF8586854.1"/>
    <property type="molecule type" value="Genomic_DNA"/>
</dbReference>
<protein>
    <submittedName>
        <fullName evidence="2">Uncharacterized protein</fullName>
    </submittedName>
</protein>
<comment type="caution">
    <text evidence="2">The sequence shown here is derived from an EMBL/GenBank/DDBJ whole genome shotgun (WGS) entry which is preliminary data.</text>
</comment>
<proteinExistence type="predicted"/>